<dbReference type="PROSITE" id="PS51257">
    <property type="entry name" value="PROKAR_LIPOPROTEIN"/>
    <property type="match status" value="1"/>
</dbReference>
<evidence type="ECO:0000256" key="1">
    <source>
        <dbReference type="ARBA" id="ARBA00004442"/>
    </source>
</evidence>
<keyword evidence="3" id="KW-0732">Signal</keyword>
<organism evidence="8 9">
    <name type="scientific">Niastella koreensis</name>
    <dbReference type="NCBI Taxonomy" id="354356"/>
    <lineage>
        <taxon>Bacteria</taxon>
        <taxon>Pseudomonadati</taxon>
        <taxon>Bacteroidota</taxon>
        <taxon>Chitinophagia</taxon>
        <taxon>Chitinophagales</taxon>
        <taxon>Chitinophagaceae</taxon>
        <taxon>Niastella</taxon>
    </lineage>
</organism>
<name>A0ABX3NYD1_9BACT</name>
<proteinExistence type="inferred from homology"/>
<dbReference type="Pfam" id="PF07980">
    <property type="entry name" value="SusD_RagB"/>
    <property type="match status" value="1"/>
</dbReference>
<dbReference type="SUPFAM" id="SSF48452">
    <property type="entry name" value="TPR-like"/>
    <property type="match status" value="1"/>
</dbReference>
<evidence type="ECO:0000259" key="7">
    <source>
        <dbReference type="Pfam" id="PF14322"/>
    </source>
</evidence>
<evidence type="ECO:0008006" key="10">
    <source>
        <dbReference type="Google" id="ProtNLM"/>
    </source>
</evidence>
<evidence type="ECO:0000256" key="2">
    <source>
        <dbReference type="ARBA" id="ARBA00006275"/>
    </source>
</evidence>
<keyword evidence="9" id="KW-1185">Reference proteome</keyword>
<feature type="domain" description="SusD-like N-terminal" evidence="7">
    <location>
        <begin position="70"/>
        <end position="236"/>
    </location>
</feature>
<evidence type="ECO:0000313" key="9">
    <source>
        <dbReference type="Proteomes" id="UP000192277"/>
    </source>
</evidence>
<comment type="subcellular location">
    <subcellularLocation>
        <location evidence="1">Cell outer membrane</location>
    </subcellularLocation>
</comment>
<dbReference type="Proteomes" id="UP000192277">
    <property type="component" value="Unassembled WGS sequence"/>
</dbReference>
<keyword evidence="4" id="KW-0472">Membrane</keyword>
<dbReference type="InterPro" id="IPR033985">
    <property type="entry name" value="SusD-like_N"/>
</dbReference>
<feature type="domain" description="RagB/SusD" evidence="6">
    <location>
        <begin position="349"/>
        <end position="494"/>
    </location>
</feature>
<dbReference type="EMBL" id="LWBO01000010">
    <property type="protein sequence ID" value="OQP49664.1"/>
    <property type="molecule type" value="Genomic_DNA"/>
</dbReference>
<evidence type="ECO:0000256" key="3">
    <source>
        <dbReference type="ARBA" id="ARBA00022729"/>
    </source>
</evidence>
<dbReference type="Gene3D" id="1.25.40.390">
    <property type="match status" value="1"/>
</dbReference>
<dbReference type="RefSeq" id="WP_014219938.1">
    <property type="nucleotide sequence ID" value="NZ_LWBO01000010.1"/>
</dbReference>
<dbReference type="Pfam" id="PF14322">
    <property type="entry name" value="SusD-like_3"/>
    <property type="match status" value="1"/>
</dbReference>
<dbReference type="InterPro" id="IPR012944">
    <property type="entry name" value="SusD_RagB_dom"/>
</dbReference>
<comment type="similarity">
    <text evidence="2">Belongs to the SusD family.</text>
</comment>
<sequence>MRLNKYILFVAAFGMLTACSKKYLDTKATDRIAEDVALTTTDGCWKLLNGVHRILYSGQMGRQDKVGQGTNMMDMDIMGDDITLNSTNDWFLYPYLWLNSHRNPTGAEPYFHYFFYYEIVNNVNLLIDNVKNAKGSDADKNAILGQAYAYRGWAYFQMVQLYGKRYDANDNNTSAGLRIVLHSQEEVKPRSNVQAVYGQINADLDSAIYLLNGYSRANRSHLDKSVAQGFKARVALAQQNWPVAAAMAAAARTGYTLMDSVTYMSGFNDYKNPEWMWGSHQQENQTTYFTSFFAYMSCNFPAQNIISSPRAIQDSVYKLIRATDVRWQLWDSTGSNPAFPVPLDAAGKEVGARIKFMTRKFKVQNPELSIGDVPLMRASEMYLIEAEAYAHLNNTGAARNALYELAKKRDAAYTLSTNTGTQLLDEILLQRRIELWGEGFRFYDLKRLNLPLDRHRHMFLTSYQKDVPAGDIKWQFVIPQSEIDASGGVIQQNPL</sequence>
<evidence type="ECO:0000259" key="6">
    <source>
        <dbReference type="Pfam" id="PF07980"/>
    </source>
</evidence>
<protein>
    <recommendedName>
        <fullName evidence="10">RagB/SusD domain-containing protein</fullName>
    </recommendedName>
</protein>
<reference evidence="8 9" key="1">
    <citation type="submission" date="2016-04" db="EMBL/GenBank/DDBJ databases">
        <authorList>
            <person name="Chen L."/>
            <person name="Zhuang W."/>
            <person name="Wang G."/>
        </authorList>
    </citation>
    <scope>NUCLEOTIDE SEQUENCE [LARGE SCALE GENOMIC DNA]</scope>
    <source>
        <strain evidence="9">GR20</strain>
    </source>
</reference>
<accession>A0ABX3NYD1</accession>
<gene>
    <name evidence="8" type="ORF">A4D02_29190</name>
</gene>
<evidence type="ECO:0000313" key="8">
    <source>
        <dbReference type="EMBL" id="OQP49664.1"/>
    </source>
</evidence>
<evidence type="ECO:0000256" key="4">
    <source>
        <dbReference type="ARBA" id="ARBA00023136"/>
    </source>
</evidence>
<evidence type="ECO:0000256" key="5">
    <source>
        <dbReference type="ARBA" id="ARBA00023237"/>
    </source>
</evidence>
<comment type="caution">
    <text evidence="8">The sequence shown here is derived from an EMBL/GenBank/DDBJ whole genome shotgun (WGS) entry which is preliminary data.</text>
</comment>
<dbReference type="InterPro" id="IPR011990">
    <property type="entry name" value="TPR-like_helical_dom_sf"/>
</dbReference>
<keyword evidence="5" id="KW-0998">Cell outer membrane</keyword>